<proteinExistence type="predicted"/>
<reference evidence="2" key="1">
    <citation type="submission" date="2023-10" db="EMBL/GenBank/DDBJ databases">
        <authorList>
            <person name="Chen Y."/>
            <person name="Shah S."/>
            <person name="Dougan E. K."/>
            <person name="Thang M."/>
            <person name="Chan C."/>
        </authorList>
    </citation>
    <scope>NUCLEOTIDE SEQUENCE [LARGE SCALE GENOMIC DNA]</scope>
</reference>
<dbReference type="Proteomes" id="UP001189429">
    <property type="component" value="Unassembled WGS sequence"/>
</dbReference>
<feature type="transmembrane region" description="Helical" evidence="1">
    <location>
        <begin position="35"/>
        <end position="59"/>
    </location>
</feature>
<name>A0ABN9RAI0_9DINO</name>
<evidence type="ECO:0000256" key="1">
    <source>
        <dbReference type="SAM" id="Phobius"/>
    </source>
</evidence>
<sequence length="238" mass="26897">MWAWLYQWFSILREIYLQLQAHAEGPAAVASTSSFWFITVFVGLLGILVSNVLGVLYFCRDNRLVLCALAACDLDTPALVATQAQDYVKGGAPDVRELRRRNALWRGLPCAAVSVFVALRGVAQTSICEIIVQIQMQNDLDLHRRVMQEHPEFHSVQLYPKWEEAGTSERISFQKKVIALVGKTFGDDRCPVAHRHIREVTTFKEFLATTSWAATSMQDVRQFQDLNAVQVSIRQLTA</sequence>
<keyword evidence="3" id="KW-1185">Reference proteome</keyword>
<keyword evidence="1" id="KW-0472">Membrane</keyword>
<accession>A0ABN9RAI0</accession>
<gene>
    <name evidence="2" type="ORF">PCOR1329_LOCUS18318</name>
</gene>
<keyword evidence="1" id="KW-0812">Transmembrane</keyword>
<comment type="caution">
    <text evidence="2">The sequence shown here is derived from an EMBL/GenBank/DDBJ whole genome shotgun (WGS) entry which is preliminary data.</text>
</comment>
<evidence type="ECO:0000313" key="3">
    <source>
        <dbReference type="Proteomes" id="UP001189429"/>
    </source>
</evidence>
<keyword evidence="1" id="KW-1133">Transmembrane helix</keyword>
<dbReference type="EMBL" id="CAUYUJ010005752">
    <property type="protein sequence ID" value="CAK0814813.1"/>
    <property type="molecule type" value="Genomic_DNA"/>
</dbReference>
<organism evidence="2 3">
    <name type="scientific">Prorocentrum cordatum</name>
    <dbReference type="NCBI Taxonomy" id="2364126"/>
    <lineage>
        <taxon>Eukaryota</taxon>
        <taxon>Sar</taxon>
        <taxon>Alveolata</taxon>
        <taxon>Dinophyceae</taxon>
        <taxon>Prorocentrales</taxon>
        <taxon>Prorocentraceae</taxon>
        <taxon>Prorocentrum</taxon>
    </lineage>
</organism>
<protein>
    <submittedName>
        <fullName evidence="2">Uncharacterized protein</fullName>
    </submittedName>
</protein>
<evidence type="ECO:0000313" key="2">
    <source>
        <dbReference type="EMBL" id="CAK0814813.1"/>
    </source>
</evidence>